<reference evidence="1 2" key="1">
    <citation type="submission" date="2024-08" db="EMBL/GenBank/DDBJ databases">
        <title>Sulfate-reducing bacteria isolated from formation water of the oil field in Kazakhstan and description of Pseudodesulfovibrio sp.</title>
        <authorList>
            <person name="Bidzhieva S.K."/>
            <person name="Tourova T.P."/>
            <person name="Grouzdev D.S."/>
            <person name="Beletsky A.V."/>
            <person name="Sokolova D.S."/>
            <person name="Samigullina S.R."/>
            <person name="Poltaraus A.B."/>
            <person name="Avtukh A.N."/>
            <person name="Tereshina V.M."/>
            <person name="Zhaparov N.S."/>
            <person name="Mardanov A.V."/>
            <person name="Nazina T.N."/>
        </authorList>
    </citation>
    <scope>NUCLEOTIDE SEQUENCE [LARGE SCALE GENOMIC DNA]</scope>
    <source>
        <strain evidence="1 2">9FUS</strain>
    </source>
</reference>
<dbReference type="Proteomes" id="UP001568698">
    <property type="component" value="Unassembled WGS sequence"/>
</dbReference>
<name>A0ABV4K084_9BACT</name>
<comment type="caution">
    <text evidence="1">The sequence shown here is derived from an EMBL/GenBank/DDBJ whole genome shotgun (WGS) entry which is preliminary data.</text>
</comment>
<protein>
    <submittedName>
        <fullName evidence="1">Uncharacterized protein</fullName>
    </submittedName>
</protein>
<dbReference type="EMBL" id="JBGLYH010000002">
    <property type="protein sequence ID" value="MEZ7195419.1"/>
    <property type="molecule type" value="Genomic_DNA"/>
</dbReference>
<accession>A0ABV4K084</accession>
<gene>
    <name evidence="1" type="ORF">AB6M95_01550</name>
</gene>
<proteinExistence type="predicted"/>
<organism evidence="1 2">
    <name type="scientific">Pseudodesulfovibrio karagichevae</name>
    <dbReference type="NCBI Taxonomy" id="3239305"/>
    <lineage>
        <taxon>Bacteria</taxon>
        <taxon>Pseudomonadati</taxon>
        <taxon>Thermodesulfobacteriota</taxon>
        <taxon>Desulfovibrionia</taxon>
        <taxon>Desulfovibrionales</taxon>
        <taxon>Desulfovibrionaceae</taxon>
    </lineage>
</organism>
<evidence type="ECO:0000313" key="1">
    <source>
        <dbReference type="EMBL" id="MEZ7195419.1"/>
    </source>
</evidence>
<keyword evidence="2" id="KW-1185">Reference proteome</keyword>
<dbReference type="RefSeq" id="WP_371384970.1">
    <property type="nucleotide sequence ID" value="NZ_JBGLYH010000002.1"/>
</dbReference>
<evidence type="ECO:0000313" key="2">
    <source>
        <dbReference type="Proteomes" id="UP001568698"/>
    </source>
</evidence>
<sequence length="90" mass="10289">MSKIREQALELIASEIDPGGLTVREGLPLMKMQARRVLLLEKAYRYQRAAWALMNEGIQMQGGPKRTMFVSRSLQYCLKAGELYRQAEEA</sequence>